<evidence type="ECO:0000256" key="2">
    <source>
        <dbReference type="ARBA" id="ARBA00012415"/>
    </source>
</evidence>
<accession>D2V607</accession>
<dbReference type="InterPro" id="IPR005835">
    <property type="entry name" value="NTP_transferase_dom"/>
</dbReference>
<evidence type="ECO:0000256" key="3">
    <source>
        <dbReference type="ARBA" id="ARBA00022679"/>
    </source>
</evidence>
<dbReference type="Proteomes" id="UP000006671">
    <property type="component" value="Unassembled WGS sequence"/>
</dbReference>
<dbReference type="AlphaFoldDB" id="D2V607"/>
<keyword evidence="8" id="KW-1185">Reference proteome</keyword>
<evidence type="ECO:0000313" key="8">
    <source>
        <dbReference type="Proteomes" id="UP000006671"/>
    </source>
</evidence>
<comment type="similarity">
    <text evidence="1">Belongs to the UDPGP type 2 family.</text>
</comment>
<dbReference type="Gene3D" id="3.90.550.10">
    <property type="entry name" value="Spore Coat Polysaccharide Biosynthesis Protein SpsA, Chain A"/>
    <property type="match status" value="1"/>
</dbReference>
<feature type="domain" description="Nucleotidyl transferase" evidence="6">
    <location>
        <begin position="6"/>
        <end position="318"/>
    </location>
</feature>
<evidence type="ECO:0000313" key="7">
    <source>
        <dbReference type="EMBL" id="EFC47892.1"/>
    </source>
</evidence>
<protein>
    <recommendedName>
        <fullName evidence="2">UTP--glucose-1-phosphate uridylyltransferase</fullName>
        <ecNumber evidence="2">2.7.7.9</ecNumber>
    </recommendedName>
</protein>
<dbReference type="PANTHER" id="PTHR43197:SF1">
    <property type="entry name" value="UTP--GLUCOSE-1-PHOSPHATE URIDYLYLTRANSFERASE"/>
    <property type="match status" value="1"/>
</dbReference>
<evidence type="ECO:0000256" key="1">
    <source>
        <dbReference type="ARBA" id="ARBA00006890"/>
    </source>
</evidence>
<reference evidence="7 8" key="1">
    <citation type="journal article" date="2010" name="Cell">
        <title>The genome of Naegleria gruberi illuminates early eukaryotic versatility.</title>
        <authorList>
            <person name="Fritz-Laylin L.K."/>
            <person name="Prochnik S.E."/>
            <person name="Ginger M.L."/>
            <person name="Dacks J.B."/>
            <person name="Carpenter M.L."/>
            <person name="Field M.C."/>
            <person name="Kuo A."/>
            <person name="Paredez A."/>
            <person name="Chapman J."/>
            <person name="Pham J."/>
            <person name="Shu S."/>
            <person name="Neupane R."/>
            <person name="Cipriano M."/>
            <person name="Mancuso J."/>
            <person name="Tu H."/>
            <person name="Salamov A."/>
            <person name="Lindquist E."/>
            <person name="Shapiro H."/>
            <person name="Lucas S."/>
            <person name="Grigoriev I.V."/>
            <person name="Cande W.Z."/>
            <person name="Fulton C."/>
            <person name="Rokhsar D.S."/>
            <person name="Dawson S.C."/>
        </authorList>
    </citation>
    <scope>NUCLEOTIDE SEQUENCE [LARGE SCALE GENOMIC DNA]</scope>
    <source>
        <strain evidence="7 8">NEG-M</strain>
    </source>
</reference>
<dbReference type="InterPro" id="IPR005771">
    <property type="entry name" value="GalU_uridylyltTrfase_bac/arc"/>
</dbReference>
<dbReference type="Pfam" id="PF00483">
    <property type="entry name" value="NTP_transferase"/>
    <property type="match status" value="1"/>
</dbReference>
<name>D2V607_NAEGR</name>
<dbReference type="InterPro" id="IPR029044">
    <property type="entry name" value="Nucleotide-diphossugar_trans"/>
</dbReference>
<dbReference type="RefSeq" id="XP_002680636.1">
    <property type="nucleotide sequence ID" value="XM_002680590.1"/>
</dbReference>
<dbReference type="STRING" id="5762.D2V607"/>
<evidence type="ECO:0000259" key="6">
    <source>
        <dbReference type="Pfam" id="PF00483"/>
    </source>
</evidence>
<evidence type="ECO:0000256" key="4">
    <source>
        <dbReference type="ARBA" id="ARBA00022695"/>
    </source>
</evidence>
<dbReference type="SUPFAM" id="SSF53448">
    <property type="entry name" value="Nucleotide-diphospho-sugar transferases"/>
    <property type="match status" value="1"/>
</dbReference>
<dbReference type="KEGG" id="ngr:NAEGRDRAFT_64268"/>
<sequence>MAITKVIIPIAGHGTRMFPASKVMPKALFPILDPKDKLCKPILLIIIEHAVEALLAEQPEIGWDDIQVCIVMQENQRSIIEEFFNAPCAFSMEGKAKEIQDSMRMIEKISKTLTFIVQEEQLGFGHALLCCADKFIKENEAFIVLLGDHIYTSRTQSGKSCLQYAVRAFNKFNKAIVTLDTISEKHTYANGVLKIGQVLEKESEVVYTSILTTIEKPNKIQCENHNLYITEEELQMLEVERTCKNENDVVCYFGIDILTYEVFTHLRENWKCGKLHNGELNLREAMCPTIERGDMVGVFVRDASRHDTGLPFEYWQSLQDFYNNIKNK</sequence>
<evidence type="ECO:0000256" key="5">
    <source>
        <dbReference type="ARBA" id="ARBA00048128"/>
    </source>
</evidence>
<dbReference type="EC" id="2.7.7.9" evidence="2"/>
<keyword evidence="3" id="KW-0808">Transferase</keyword>
<organism evidence="8">
    <name type="scientific">Naegleria gruberi</name>
    <name type="common">Amoeba</name>
    <dbReference type="NCBI Taxonomy" id="5762"/>
    <lineage>
        <taxon>Eukaryota</taxon>
        <taxon>Discoba</taxon>
        <taxon>Heterolobosea</taxon>
        <taxon>Tetramitia</taxon>
        <taxon>Eutetramitia</taxon>
        <taxon>Vahlkampfiidae</taxon>
        <taxon>Naegleria</taxon>
    </lineage>
</organism>
<dbReference type="OrthoDB" id="188923at2759"/>
<proteinExistence type="inferred from homology"/>
<dbReference type="EMBL" id="GG738853">
    <property type="protein sequence ID" value="EFC47892.1"/>
    <property type="molecule type" value="Genomic_DNA"/>
</dbReference>
<comment type="catalytic activity">
    <reaction evidence="5">
        <text>alpha-D-glucose 1-phosphate + UTP + H(+) = UDP-alpha-D-glucose + diphosphate</text>
        <dbReference type="Rhea" id="RHEA:19889"/>
        <dbReference type="ChEBI" id="CHEBI:15378"/>
        <dbReference type="ChEBI" id="CHEBI:33019"/>
        <dbReference type="ChEBI" id="CHEBI:46398"/>
        <dbReference type="ChEBI" id="CHEBI:58601"/>
        <dbReference type="ChEBI" id="CHEBI:58885"/>
        <dbReference type="EC" id="2.7.7.9"/>
    </reaction>
</comment>
<gene>
    <name evidence="7" type="ORF">NAEGRDRAFT_64268</name>
</gene>
<dbReference type="GeneID" id="8849370"/>
<dbReference type="InParanoid" id="D2V607"/>
<dbReference type="PANTHER" id="PTHR43197">
    <property type="entry name" value="UTP--GLUCOSE-1-PHOSPHATE URIDYLYLTRANSFERASE"/>
    <property type="match status" value="1"/>
</dbReference>
<dbReference type="GO" id="GO:0003983">
    <property type="term" value="F:UTP:glucose-1-phosphate uridylyltransferase activity"/>
    <property type="evidence" value="ECO:0007669"/>
    <property type="project" value="UniProtKB-EC"/>
</dbReference>
<keyword evidence="4" id="KW-0548">Nucleotidyltransferase</keyword>
<dbReference type="GO" id="GO:0006011">
    <property type="term" value="P:UDP-alpha-D-glucose metabolic process"/>
    <property type="evidence" value="ECO:0007669"/>
    <property type="project" value="InterPro"/>
</dbReference>
<dbReference type="VEuPathDB" id="AmoebaDB:NAEGRDRAFT_64268"/>